<comment type="caution">
    <text evidence="1">The sequence shown here is derived from an EMBL/GenBank/DDBJ whole genome shotgun (WGS) entry which is preliminary data.</text>
</comment>
<sequence length="234" mass="26272">MNPINPNEALKALHCLYAGTTGAGKSTAVKQMGRLKPTDQVLIFDRYGEHKGKKFLDREVRTYSNLKDFFNAAKAGRQTNRGFKIAFTPAKDQTTTAALRKVFLEFLRACWALGDGKHKKLLHIYLEEINRVTVTTGNEDSVYGELLEVGRKFGFVIHSVSQRLQPIPNTVISMSPYKWIGMQEAKGDVKRVSSELGVTDQQIMDLRALEYYFKSPGFGNVEKGKLKLPNKKAA</sequence>
<dbReference type="RefSeq" id="WP_138565945.1">
    <property type="nucleotide sequence ID" value="NZ_PNCM01000002.1"/>
</dbReference>
<accession>A0A5S3YZF7</accession>
<dbReference type="InterPro" id="IPR027417">
    <property type="entry name" value="P-loop_NTPase"/>
</dbReference>
<evidence type="ECO:0000313" key="1">
    <source>
        <dbReference type="EMBL" id="TMP84169.1"/>
    </source>
</evidence>
<reference evidence="1 2" key="1">
    <citation type="submission" date="2017-12" db="EMBL/GenBank/DDBJ databases">
        <authorList>
            <person name="Paulsen S."/>
            <person name="Gram L.K."/>
        </authorList>
    </citation>
    <scope>NUCLEOTIDE SEQUENCE [LARGE SCALE GENOMIC DNA]</scope>
    <source>
        <strain evidence="1 2">S1189</strain>
    </source>
</reference>
<dbReference type="AlphaFoldDB" id="A0A5S3YZF7"/>
<dbReference type="Proteomes" id="UP000307362">
    <property type="component" value="Unassembled WGS sequence"/>
</dbReference>
<organism evidence="1 2">
    <name type="scientific">Pseudoalteromonas phenolica</name>
    <dbReference type="NCBI Taxonomy" id="161398"/>
    <lineage>
        <taxon>Bacteria</taxon>
        <taxon>Pseudomonadati</taxon>
        <taxon>Pseudomonadota</taxon>
        <taxon>Gammaproteobacteria</taxon>
        <taxon>Alteromonadales</taxon>
        <taxon>Pseudoalteromonadaceae</taxon>
        <taxon>Pseudoalteromonas</taxon>
    </lineage>
</organism>
<dbReference type="EMBL" id="PNCM01000002">
    <property type="protein sequence ID" value="TMP84169.1"/>
    <property type="molecule type" value="Genomic_DNA"/>
</dbReference>
<evidence type="ECO:0000313" key="2">
    <source>
        <dbReference type="Proteomes" id="UP000307362"/>
    </source>
</evidence>
<protein>
    <recommendedName>
        <fullName evidence="3">Helicase HerA central domain-containing protein</fullName>
    </recommendedName>
</protein>
<proteinExistence type="predicted"/>
<name>A0A5S3YZF7_9GAMM</name>
<dbReference type="SUPFAM" id="SSF52540">
    <property type="entry name" value="P-loop containing nucleoside triphosphate hydrolases"/>
    <property type="match status" value="1"/>
</dbReference>
<gene>
    <name evidence="1" type="ORF">CWB73_00440</name>
</gene>
<dbReference type="OrthoDB" id="5813818at2"/>
<evidence type="ECO:0008006" key="3">
    <source>
        <dbReference type="Google" id="ProtNLM"/>
    </source>
</evidence>
<reference evidence="2" key="2">
    <citation type="submission" date="2019-06" db="EMBL/GenBank/DDBJ databases">
        <title>Co-occurence of chitin degradation, pigmentation and bioactivity in marine Pseudoalteromonas.</title>
        <authorList>
            <person name="Sonnenschein E.C."/>
            <person name="Bech P.K."/>
        </authorList>
    </citation>
    <scope>NUCLEOTIDE SEQUENCE [LARGE SCALE GENOMIC DNA]</scope>
    <source>
        <strain evidence="2">S1189</strain>
    </source>
</reference>
<dbReference type="Gene3D" id="3.40.50.300">
    <property type="entry name" value="P-loop containing nucleotide triphosphate hydrolases"/>
    <property type="match status" value="1"/>
</dbReference>